<comment type="subcellular location">
    <subcellularLocation>
        <location evidence="6">Cytoplasm</location>
    </subcellularLocation>
</comment>
<feature type="region of interest" description="Sigma-70 factor domain-4" evidence="6">
    <location>
        <begin position="584"/>
        <end position="637"/>
    </location>
</feature>
<dbReference type="InterPro" id="IPR007627">
    <property type="entry name" value="RNA_pol_sigma70_r2"/>
</dbReference>
<feature type="domain" description="RNA polymerase sigma-70" evidence="10">
    <location>
        <begin position="609"/>
        <end position="635"/>
    </location>
</feature>
<dbReference type="PANTHER" id="PTHR30603">
    <property type="entry name" value="RNA POLYMERASE SIGMA FACTOR RPO"/>
    <property type="match status" value="1"/>
</dbReference>
<dbReference type="InterPro" id="IPR014284">
    <property type="entry name" value="RNA_pol_sigma-70_dom"/>
</dbReference>
<reference evidence="11 12" key="1">
    <citation type="journal article" date="2021" name="Pathogens">
        <title>Isolation and Characterization of Kingella bonacorsii sp. nov., A Novel Kingella Species Detected in a Stable Periodontitis Subject.</title>
        <authorList>
            <person name="Antezack A."/>
            <person name="Boxberger M."/>
            <person name="Rolland C."/>
            <person name="Monnet-Corti V."/>
            <person name="La Scola B."/>
        </authorList>
    </citation>
    <scope>NUCLEOTIDE SEQUENCE [LARGE SCALE GENOMIC DNA]</scope>
    <source>
        <strain evidence="11 12">Marseille-Q4569</strain>
    </source>
</reference>
<feature type="region of interest" description="Sigma-70 factor domain-2" evidence="6">
    <location>
        <begin position="416"/>
        <end position="486"/>
    </location>
</feature>
<dbReference type="PANTHER" id="PTHR30603:SF60">
    <property type="entry name" value="RNA POLYMERASE SIGMA FACTOR RPOD"/>
    <property type="match status" value="1"/>
</dbReference>
<keyword evidence="7" id="KW-0175">Coiled coil</keyword>
<dbReference type="Pfam" id="PF04539">
    <property type="entry name" value="Sigma70_r3"/>
    <property type="match status" value="1"/>
</dbReference>
<keyword evidence="4 6" id="KW-0238">DNA-binding</keyword>
<dbReference type="PROSITE" id="PS00716">
    <property type="entry name" value="SIGMA70_2"/>
    <property type="match status" value="1"/>
</dbReference>
<feature type="short sequence motif" description="Interaction with polymerase core subunit RpoC" evidence="6">
    <location>
        <begin position="440"/>
        <end position="443"/>
    </location>
</feature>
<dbReference type="NCBIfam" id="NF004208">
    <property type="entry name" value="PRK05658.1"/>
    <property type="match status" value="1"/>
</dbReference>
<feature type="region of interest" description="Sigma-70 factor domain-3" evidence="6">
    <location>
        <begin position="495"/>
        <end position="571"/>
    </location>
</feature>
<dbReference type="InterPro" id="IPR013325">
    <property type="entry name" value="RNA_pol_sigma_r2"/>
</dbReference>
<dbReference type="InterPro" id="IPR013324">
    <property type="entry name" value="RNA_pol_sigma_r3/r4-like"/>
</dbReference>
<dbReference type="SUPFAM" id="SSF88946">
    <property type="entry name" value="Sigma2 domain of RNA polymerase sigma factors"/>
    <property type="match status" value="1"/>
</dbReference>
<keyword evidence="1 6" id="KW-0963">Cytoplasm</keyword>
<dbReference type="Proteomes" id="UP000614058">
    <property type="component" value="Unassembled WGS sequence"/>
</dbReference>
<dbReference type="NCBIfam" id="TIGR02393">
    <property type="entry name" value="RpoD_Cterm"/>
    <property type="match status" value="1"/>
</dbReference>
<dbReference type="SUPFAM" id="SSF88659">
    <property type="entry name" value="Sigma3 and sigma4 domains of RNA polymerase sigma factors"/>
    <property type="match status" value="2"/>
</dbReference>
<evidence type="ECO:0000313" key="12">
    <source>
        <dbReference type="Proteomes" id="UP000614058"/>
    </source>
</evidence>
<dbReference type="EMBL" id="JAEHNZ010000003">
    <property type="protein sequence ID" value="MBK0396918.1"/>
    <property type="molecule type" value="Genomic_DNA"/>
</dbReference>
<dbReference type="InterPro" id="IPR000943">
    <property type="entry name" value="RNA_pol_sigma70"/>
</dbReference>
<dbReference type="HAMAP" id="MF_00963">
    <property type="entry name" value="Sigma70_RpoD_SigA"/>
    <property type="match status" value="1"/>
</dbReference>
<feature type="DNA-binding region" description="H-T-H motif" evidence="6">
    <location>
        <begin position="610"/>
        <end position="629"/>
    </location>
</feature>
<keyword evidence="5 6" id="KW-0804">Transcription</keyword>
<dbReference type="InterPro" id="IPR007127">
    <property type="entry name" value="RNA_pol_sigma_70_r1_1"/>
</dbReference>
<evidence type="ECO:0000313" key="11">
    <source>
        <dbReference type="EMBL" id="MBK0396918.1"/>
    </source>
</evidence>
<evidence type="ECO:0000259" key="9">
    <source>
        <dbReference type="PROSITE" id="PS00715"/>
    </source>
</evidence>
<sequence>MSEKHLPEQENEETLSNDNRPLTPEEQRERLRRLIIQGKERGYITYAEINDALPDDMSDAEQIDNIVNMIQGLGIQVTEEAPDADSLLMNDNSTAITDEDAVAEAEAALSQADSEFGRTTDPVRMYMREMGQVDLLTREDEIKIAKEIENALKNMIQAISACPGSIGEILDLINQIKKDEIKVDEVVEAIIDPNEVLLNELGLGHLESSLNSHQAASGDESDESDGDESGDDDDSEGDSAAMESQNLEELKAQVLDHFKQIEKSYNLMIRALDKSGSSSAKYLEHRGNIANKLLEVRFSTRQIEKLSDSLRSRVDKIRKLEREIRDICLDRVNMDRDHFIAHFLPNATNLEWIEDEIAKKRAWSETLDRFRHAILEKQTEMAELEQHARVSIAELKDISKNMVKSEKETAAAKQKMIQANLRLVISIAKKYTNRGLQFLDLIQEGNIGLMKAVDKFEYRRGYKFSTYATWWIRQAITRSIADQARTIRIPVHMIETINKMNRISRQYLQETGEDPDSAKLAELMEMPEDKIRKIMKIAKEPISMESPIGDDDDSHLGDFIEDVNNVAPAEAAMYSSLREVTAGVLESLTPREAKVLRMRFGIDMNTDHTLEEVGKQFDVTRERIRQIEAKALRKLRHPTRSDKLKSFLDSEEGK</sequence>
<dbReference type="Pfam" id="PF04542">
    <property type="entry name" value="Sigma70_r2"/>
    <property type="match status" value="1"/>
</dbReference>
<dbReference type="NCBIfam" id="TIGR02937">
    <property type="entry name" value="sigma70-ECF"/>
    <property type="match status" value="1"/>
</dbReference>
<evidence type="ECO:0000256" key="2">
    <source>
        <dbReference type="ARBA" id="ARBA00023015"/>
    </source>
</evidence>
<feature type="compositionally biased region" description="Acidic residues" evidence="8">
    <location>
        <begin position="219"/>
        <end position="237"/>
    </location>
</feature>
<evidence type="ECO:0000256" key="8">
    <source>
        <dbReference type="SAM" id="MobiDB-lite"/>
    </source>
</evidence>
<protein>
    <recommendedName>
        <fullName evidence="6">RNA polymerase sigma factor RpoD</fullName>
    </recommendedName>
    <alternativeName>
        <fullName evidence="6">Sigma-70</fullName>
    </alternativeName>
</protein>
<feature type="region of interest" description="Disordered" evidence="8">
    <location>
        <begin position="1"/>
        <end position="27"/>
    </location>
</feature>
<proteinExistence type="inferred from homology"/>
<evidence type="ECO:0000256" key="6">
    <source>
        <dbReference type="HAMAP-Rule" id="MF_00963"/>
    </source>
</evidence>
<dbReference type="InterPro" id="IPR007624">
    <property type="entry name" value="RNA_pol_sigma70_r3"/>
</dbReference>
<evidence type="ECO:0000259" key="10">
    <source>
        <dbReference type="PROSITE" id="PS00716"/>
    </source>
</evidence>
<dbReference type="Pfam" id="PF03979">
    <property type="entry name" value="Sigma70_r1_1"/>
    <property type="match status" value="1"/>
</dbReference>
<evidence type="ECO:0000256" key="3">
    <source>
        <dbReference type="ARBA" id="ARBA00023082"/>
    </source>
</evidence>
<dbReference type="Gene3D" id="1.10.10.10">
    <property type="entry name" value="Winged helix-like DNA-binding domain superfamily/Winged helix DNA-binding domain"/>
    <property type="match status" value="2"/>
</dbReference>
<dbReference type="InterPro" id="IPR028630">
    <property type="entry name" value="Sigma70_RpoD"/>
</dbReference>
<comment type="similarity">
    <text evidence="6">Belongs to the sigma-70 factor family. RpoD/SigA subfamily.</text>
</comment>
<dbReference type="PRINTS" id="PR00046">
    <property type="entry name" value="SIGMA70FCT"/>
</dbReference>
<dbReference type="InterPro" id="IPR007631">
    <property type="entry name" value="RNA_pol_sigma_70_non-ess"/>
</dbReference>
<dbReference type="RefSeq" id="WP_200522957.1">
    <property type="nucleotide sequence ID" value="NZ_JAEHNZ010000003.1"/>
</dbReference>
<dbReference type="InterPro" id="IPR036388">
    <property type="entry name" value="WH-like_DNA-bd_sf"/>
</dbReference>
<feature type="domain" description="RNA polymerase sigma-70" evidence="9">
    <location>
        <begin position="440"/>
        <end position="453"/>
    </location>
</feature>
<comment type="subunit">
    <text evidence="6">Interacts transiently with the RNA polymerase catalytic core.</text>
</comment>
<dbReference type="CDD" id="cd06171">
    <property type="entry name" value="Sigma70_r4"/>
    <property type="match status" value="1"/>
</dbReference>
<comment type="caution">
    <text evidence="11">The sequence shown here is derived from an EMBL/GenBank/DDBJ whole genome shotgun (WGS) entry which is preliminary data.</text>
</comment>
<evidence type="ECO:0000256" key="5">
    <source>
        <dbReference type="ARBA" id="ARBA00023163"/>
    </source>
</evidence>
<dbReference type="InterPro" id="IPR009042">
    <property type="entry name" value="RNA_pol_sigma70_r1_2"/>
</dbReference>
<accession>A0ABS1BUH6</accession>
<comment type="function">
    <text evidence="6">Sigma factors are initiation factors that promote the attachment of RNA polymerase to specific initiation sites and are then released. This sigma factor is the primary sigma factor during exponential growth.</text>
</comment>
<gene>
    <name evidence="6 11" type="primary">rpoD</name>
    <name evidence="11" type="ORF">JDW22_10125</name>
</gene>
<dbReference type="InterPro" id="IPR007630">
    <property type="entry name" value="RNA_pol_sigma70_r4"/>
</dbReference>
<evidence type="ECO:0000256" key="1">
    <source>
        <dbReference type="ARBA" id="ARBA00022490"/>
    </source>
</evidence>
<dbReference type="InterPro" id="IPR042189">
    <property type="entry name" value="RNA_pol_sigma_70_r1_1_sf"/>
</dbReference>
<dbReference type="PROSITE" id="PS00715">
    <property type="entry name" value="SIGMA70_1"/>
    <property type="match status" value="1"/>
</dbReference>
<keyword evidence="3 6" id="KW-0731">Sigma factor</keyword>
<dbReference type="InterPro" id="IPR012760">
    <property type="entry name" value="RNA_pol_sigma_RpoD_C"/>
</dbReference>
<evidence type="ECO:0000256" key="7">
    <source>
        <dbReference type="SAM" id="Coils"/>
    </source>
</evidence>
<feature type="coiled-coil region" evidence="7">
    <location>
        <begin position="367"/>
        <end position="415"/>
    </location>
</feature>
<feature type="region of interest" description="Disordered" evidence="8">
    <location>
        <begin position="210"/>
        <end position="243"/>
    </location>
</feature>
<keyword evidence="12" id="KW-1185">Reference proteome</keyword>
<dbReference type="Pfam" id="PF04545">
    <property type="entry name" value="Sigma70_r4"/>
    <property type="match status" value="1"/>
</dbReference>
<dbReference type="InterPro" id="IPR050239">
    <property type="entry name" value="Sigma-70_RNA_pol_init_factors"/>
</dbReference>
<dbReference type="Pfam" id="PF04546">
    <property type="entry name" value="Sigma70_ner"/>
    <property type="match status" value="1"/>
</dbReference>
<dbReference type="Gene3D" id="1.10.220.120">
    <property type="entry name" value="Sigma-70 factor, region 1.1"/>
    <property type="match status" value="1"/>
</dbReference>
<dbReference type="Pfam" id="PF00140">
    <property type="entry name" value="Sigma70_r1_2"/>
    <property type="match status" value="1"/>
</dbReference>
<keyword evidence="2 6" id="KW-0805">Transcription regulation</keyword>
<organism evidence="11 12">
    <name type="scientific">Kingella bonacorsii</name>
    <dbReference type="NCBI Taxonomy" id="2796361"/>
    <lineage>
        <taxon>Bacteria</taxon>
        <taxon>Pseudomonadati</taxon>
        <taxon>Pseudomonadota</taxon>
        <taxon>Betaproteobacteria</taxon>
        <taxon>Neisseriales</taxon>
        <taxon>Neisseriaceae</taxon>
        <taxon>Kingella</taxon>
    </lineage>
</organism>
<dbReference type="Gene3D" id="1.10.601.10">
    <property type="entry name" value="RNA Polymerase Primary Sigma Factor"/>
    <property type="match status" value="1"/>
</dbReference>
<name>A0ABS1BUH6_9NEIS</name>
<evidence type="ECO:0000256" key="4">
    <source>
        <dbReference type="ARBA" id="ARBA00023125"/>
    </source>
</evidence>